<dbReference type="EMBL" id="JAHRIP010012501">
    <property type="protein sequence ID" value="MEQ2285089.1"/>
    <property type="molecule type" value="Genomic_DNA"/>
</dbReference>
<comment type="caution">
    <text evidence="1">The sequence shown here is derived from an EMBL/GenBank/DDBJ whole genome shotgun (WGS) entry which is preliminary data.</text>
</comment>
<keyword evidence="2" id="KW-1185">Reference proteome</keyword>
<evidence type="ECO:0000313" key="1">
    <source>
        <dbReference type="EMBL" id="MEQ2285089.1"/>
    </source>
</evidence>
<dbReference type="Proteomes" id="UP001469553">
    <property type="component" value="Unassembled WGS sequence"/>
</dbReference>
<gene>
    <name evidence="1" type="ORF">AMECASPLE_028296</name>
</gene>
<sequence>MALFHSLSSNAQLHCTQHETQDSHQSVHVTCWHCSVPTGPATEQVLEKPVMETMLKRAEWNGARQMEPMEKRLVCLYVLRSRDSLLSRLIRSEKPAGTYCIFCLESIKINLLLQYHNH</sequence>
<evidence type="ECO:0000313" key="2">
    <source>
        <dbReference type="Proteomes" id="UP001469553"/>
    </source>
</evidence>
<protein>
    <submittedName>
        <fullName evidence="1">Uncharacterized protein</fullName>
    </submittedName>
</protein>
<reference evidence="1 2" key="1">
    <citation type="submission" date="2021-06" db="EMBL/GenBank/DDBJ databases">
        <authorList>
            <person name="Palmer J.M."/>
        </authorList>
    </citation>
    <scope>NUCLEOTIDE SEQUENCE [LARGE SCALE GENOMIC DNA]</scope>
    <source>
        <strain evidence="1 2">AS_MEX2019</strain>
        <tissue evidence="1">Muscle</tissue>
    </source>
</reference>
<accession>A0ABV0XUB2</accession>
<proteinExistence type="predicted"/>
<organism evidence="1 2">
    <name type="scientific">Ameca splendens</name>
    <dbReference type="NCBI Taxonomy" id="208324"/>
    <lineage>
        <taxon>Eukaryota</taxon>
        <taxon>Metazoa</taxon>
        <taxon>Chordata</taxon>
        <taxon>Craniata</taxon>
        <taxon>Vertebrata</taxon>
        <taxon>Euteleostomi</taxon>
        <taxon>Actinopterygii</taxon>
        <taxon>Neopterygii</taxon>
        <taxon>Teleostei</taxon>
        <taxon>Neoteleostei</taxon>
        <taxon>Acanthomorphata</taxon>
        <taxon>Ovalentaria</taxon>
        <taxon>Atherinomorphae</taxon>
        <taxon>Cyprinodontiformes</taxon>
        <taxon>Goodeidae</taxon>
        <taxon>Ameca</taxon>
    </lineage>
</organism>
<name>A0ABV0XUB2_9TELE</name>